<dbReference type="EMBL" id="CP130318">
    <property type="protein sequence ID" value="WNQ09112.1"/>
    <property type="molecule type" value="Genomic_DNA"/>
</dbReference>
<dbReference type="AlphaFoldDB" id="A0AA96L8S4"/>
<protein>
    <submittedName>
        <fullName evidence="1">DUF2533 family protein</fullName>
    </submittedName>
</protein>
<evidence type="ECO:0000313" key="1">
    <source>
        <dbReference type="EMBL" id="WNQ09112.1"/>
    </source>
</evidence>
<organism evidence="1 2">
    <name type="scientific">Paenibacillus aurantius</name>
    <dbReference type="NCBI Taxonomy" id="2918900"/>
    <lineage>
        <taxon>Bacteria</taxon>
        <taxon>Bacillati</taxon>
        <taxon>Bacillota</taxon>
        <taxon>Bacilli</taxon>
        <taxon>Bacillales</taxon>
        <taxon>Paenibacillaceae</taxon>
        <taxon>Paenibacillus</taxon>
    </lineage>
</organism>
<gene>
    <name evidence="1" type="ORF">MJA45_15810</name>
</gene>
<dbReference type="KEGG" id="paun:MJA45_15810"/>
<sequence>MSVHHAISEHSRRQNQQIEAFLQLDRKREQSIEEALDLCRRGEPFSVAEINRVTAEINERAKKGIIPTRRMVTEQMIRDFAAAPGKP</sequence>
<reference evidence="1 2" key="1">
    <citation type="submission" date="2022-02" db="EMBL/GenBank/DDBJ databases">
        <title>Paenibacillus sp. MBLB1776 Whole Genome Shotgun Sequencing.</title>
        <authorList>
            <person name="Hwang C.Y."/>
            <person name="Cho E.-S."/>
            <person name="Seo M.-J."/>
        </authorList>
    </citation>
    <scope>NUCLEOTIDE SEQUENCE [LARGE SCALE GENOMIC DNA]</scope>
    <source>
        <strain evidence="1 2">MBLB1776</strain>
    </source>
</reference>
<name>A0AA96L8S4_9BACL</name>
<keyword evidence="2" id="KW-1185">Reference proteome</keyword>
<dbReference type="InterPro" id="IPR019688">
    <property type="entry name" value="DUF2533"/>
</dbReference>
<proteinExistence type="predicted"/>
<dbReference type="Proteomes" id="UP001305702">
    <property type="component" value="Chromosome"/>
</dbReference>
<accession>A0AA96L8S4</accession>
<dbReference type="RefSeq" id="WP_315602880.1">
    <property type="nucleotide sequence ID" value="NZ_CP130318.1"/>
</dbReference>
<dbReference type="Pfam" id="PF10752">
    <property type="entry name" value="DUF2533"/>
    <property type="match status" value="1"/>
</dbReference>
<evidence type="ECO:0000313" key="2">
    <source>
        <dbReference type="Proteomes" id="UP001305702"/>
    </source>
</evidence>